<sequence>MLVFLLLISFIAQATRSPVYLVPGLMSSIIEMKVNVSPSYSPWPSKCDRTKSQFRAWLNLKGSLPSKDECYYNYLHGVWNNVTNKMENIPGIESIIPKDDGDTYAIDTMAPVILAKRFTHMFNKLISHLEKKGYKQKFDLYGMPYDWRSNDLPSTFYETFKNRIIEGNKNTGKKAVIVTHSMGMYVMYKALDYFGEDFTTQYIDKFLMVSAPVYGSALSVKEVLLGENIGLPIDEQLSKDLSRTIQSVLSLSPNPEHWPQEPIVTFKGNGKEYYAKDLADLFETDPLMKDKARYILDNSIKPFFEKYNWTIPFGVDTYCAYSLGSETPDKIVYEGDNTDSASTVIYSDGDKLVNKHSLEGCSLMTKKVTYLGKYAHVKCLESDELFNLVDSLVL</sequence>
<dbReference type="Pfam" id="PF02450">
    <property type="entry name" value="LCAT"/>
    <property type="match status" value="1"/>
</dbReference>
<protein>
    <submittedName>
        <fullName evidence="2">Phosphatidylcholine-sterol acyltransferase, putative</fullName>
        <ecNumber evidence="2">2.3.1.43</ecNumber>
    </submittedName>
</protein>
<dbReference type="GeneID" id="14885137"/>
<evidence type="ECO:0000313" key="2">
    <source>
        <dbReference type="EMBL" id="ELP86138.1"/>
    </source>
</evidence>
<proteinExistence type="predicted"/>
<dbReference type="GO" id="GO:0006629">
    <property type="term" value="P:lipid metabolic process"/>
    <property type="evidence" value="ECO:0007669"/>
    <property type="project" value="InterPro"/>
</dbReference>
<dbReference type="Gene3D" id="3.40.50.1820">
    <property type="entry name" value="alpha/beta hydrolase"/>
    <property type="match status" value="1"/>
</dbReference>
<dbReference type="Proteomes" id="UP000014680">
    <property type="component" value="Unassembled WGS sequence"/>
</dbReference>
<feature type="signal peptide" evidence="1">
    <location>
        <begin position="1"/>
        <end position="16"/>
    </location>
</feature>
<dbReference type="SUPFAM" id="SSF53474">
    <property type="entry name" value="alpha/beta-Hydrolases"/>
    <property type="match status" value="1"/>
</dbReference>
<keyword evidence="2" id="KW-0808">Transferase</keyword>
<dbReference type="EMBL" id="KB207015">
    <property type="protein sequence ID" value="ELP86138.1"/>
    <property type="molecule type" value="Genomic_DNA"/>
</dbReference>
<dbReference type="AlphaFoldDB" id="A0A0A1U0T0"/>
<dbReference type="VEuPathDB" id="AmoebaDB:EIN_327950"/>
<name>A0A0A1U0T0_ENTIV</name>
<dbReference type="RefSeq" id="XP_004185484.1">
    <property type="nucleotide sequence ID" value="XM_004185436.1"/>
</dbReference>
<reference evidence="2 3" key="1">
    <citation type="submission" date="2012-10" db="EMBL/GenBank/DDBJ databases">
        <authorList>
            <person name="Zafar N."/>
            <person name="Inman J."/>
            <person name="Hall N."/>
            <person name="Lorenzi H."/>
            <person name="Caler E."/>
        </authorList>
    </citation>
    <scope>NUCLEOTIDE SEQUENCE [LARGE SCALE GENOMIC DNA]</scope>
    <source>
        <strain evidence="2 3">IP1</strain>
    </source>
</reference>
<dbReference type="EC" id="2.3.1.43" evidence="2"/>
<dbReference type="InterPro" id="IPR029058">
    <property type="entry name" value="AB_hydrolase_fold"/>
</dbReference>
<evidence type="ECO:0000313" key="3">
    <source>
        <dbReference type="Proteomes" id="UP000014680"/>
    </source>
</evidence>
<organism evidence="2 3">
    <name type="scientific">Entamoeba invadens IP1</name>
    <dbReference type="NCBI Taxonomy" id="370355"/>
    <lineage>
        <taxon>Eukaryota</taxon>
        <taxon>Amoebozoa</taxon>
        <taxon>Evosea</taxon>
        <taxon>Archamoebae</taxon>
        <taxon>Mastigamoebida</taxon>
        <taxon>Entamoebidae</taxon>
        <taxon>Entamoeba</taxon>
    </lineage>
</organism>
<dbReference type="KEGG" id="eiv:EIN_327950"/>
<gene>
    <name evidence="2" type="ORF">EIN_327950</name>
</gene>
<evidence type="ECO:0000256" key="1">
    <source>
        <dbReference type="SAM" id="SignalP"/>
    </source>
</evidence>
<keyword evidence="3" id="KW-1185">Reference proteome</keyword>
<dbReference type="PANTHER" id="PTHR11440">
    <property type="entry name" value="LECITHIN-CHOLESTEROL ACYLTRANSFERASE-RELATED"/>
    <property type="match status" value="1"/>
</dbReference>
<keyword evidence="2" id="KW-0012">Acyltransferase</keyword>
<dbReference type="OMA" id="PGNTCGQ"/>
<keyword evidence="1" id="KW-0732">Signal</keyword>
<feature type="chain" id="PRO_5001990754" evidence="1">
    <location>
        <begin position="17"/>
        <end position="394"/>
    </location>
</feature>
<dbReference type="OrthoDB" id="190846at2759"/>
<dbReference type="GO" id="GO:0004607">
    <property type="term" value="F:phosphatidylcholine-sterol O-acyltransferase activity"/>
    <property type="evidence" value="ECO:0007669"/>
    <property type="project" value="UniProtKB-EC"/>
</dbReference>
<dbReference type="InterPro" id="IPR003386">
    <property type="entry name" value="LACT/PDAT_acylTrfase"/>
</dbReference>
<accession>A0A0A1U0T0</accession>